<keyword evidence="2" id="KW-1185">Reference proteome</keyword>
<dbReference type="EMBL" id="JAHESD010000004">
    <property type="protein sequence ID" value="MBT1702165.1"/>
    <property type="molecule type" value="Genomic_DNA"/>
</dbReference>
<protein>
    <submittedName>
        <fullName evidence="1">Uncharacterized protein</fullName>
    </submittedName>
</protein>
<dbReference type="Proteomes" id="UP000772618">
    <property type="component" value="Unassembled WGS sequence"/>
</dbReference>
<reference evidence="1 2" key="1">
    <citation type="submission" date="2021-05" db="EMBL/GenBank/DDBJ databases">
        <title>A Polyphasic approach of four new species of the genus Ohtaekwangia: Ohtaekwangia histidinii sp. nov., Ohtaekwangia cretensis sp. nov., Ohtaekwangia indiensis sp. nov., Ohtaekwangia reichenbachii sp. nov. from diverse environment.</title>
        <authorList>
            <person name="Octaviana S."/>
        </authorList>
    </citation>
    <scope>NUCLEOTIDE SEQUENCE [LARGE SCALE GENOMIC DNA]</scope>
    <source>
        <strain evidence="1 2">PWU20</strain>
    </source>
</reference>
<organism evidence="1 2">
    <name type="scientific">Chryseosolibacter indicus</name>
    <dbReference type="NCBI Taxonomy" id="2782351"/>
    <lineage>
        <taxon>Bacteria</taxon>
        <taxon>Pseudomonadati</taxon>
        <taxon>Bacteroidota</taxon>
        <taxon>Cytophagia</taxon>
        <taxon>Cytophagales</taxon>
        <taxon>Chryseotaleaceae</taxon>
        <taxon>Chryseosolibacter</taxon>
    </lineage>
</organism>
<sequence length="76" mass="8882">MEYFNSLPITEKRKFLWTNGRYVLTTDFYGSKVKLFSLNASFVEVYYHPVEKKVMRISVANDGDLKKHLHGVTIPI</sequence>
<evidence type="ECO:0000313" key="1">
    <source>
        <dbReference type="EMBL" id="MBT1702165.1"/>
    </source>
</evidence>
<comment type="caution">
    <text evidence="1">The sequence shown here is derived from an EMBL/GenBank/DDBJ whole genome shotgun (WGS) entry which is preliminary data.</text>
</comment>
<name>A0ABS5VL44_9BACT</name>
<gene>
    <name evidence="1" type="ORF">KK060_02685</name>
</gene>
<evidence type="ECO:0000313" key="2">
    <source>
        <dbReference type="Proteomes" id="UP000772618"/>
    </source>
</evidence>
<accession>A0ABS5VL44</accession>
<dbReference type="RefSeq" id="WP_254151912.1">
    <property type="nucleotide sequence ID" value="NZ_JAHESD010000004.1"/>
</dbReference>
<proteinExistence type="predicted"/>